<dbReference type="GO" id="GO:0005886">
    <property type="term" value="C:plasma membrane"/>
    <property type="evidence" value="ECO:0007669"/>
    <property type="project" value="UniProtKB-SubCell"/>
</dbReference>
<feature type="transmembrane region" description="Helical" evidence="6">
    <location>
        <begin position="158"/>
        <end position="180"/>
    </location>
</feature>
<reference evidence="7 8" key="1">
    <citation type="submission" date="2015-12" db="EMBL/GenBank/DDBJ databases">
        <title>Draft genome sequence of Mesorhizobium sp. UFLA 01-765, a multitolerant efficient symbiont and plant-growth promoting strain isolated from Zn-mining soil using Leucaena leucocephala as a trap plant.</title>
        <authorList>
            <person name="Rangel W.M."/>
            <person name="Thijs S."/>
            <person name="Longatti S.M."/>
            <person name="Moreira F.M."/>
            <person name="Weyens N."/>
            <person name="Vangronsveld J."/>
            <person name="Van Hamme J.D."/>
            <person name="Bottos E.M."/>
            <person name="Rineau F."/>
        </authorList>
    </citation>
    <scope>NUCLEOTIDE SEQUENCE [LARGE SCALE GENOMIC DNA]</scope>
    <source>
        <strain evidence="7 8">UFLA 01-765</strain>
    </source>
</reference>
<protein>
    <recommendedName>
        <fullName evidence="9">MFS transporter</fullName>
    </recommendedName>
</protein>
<proteinExistence type="predicted"/>
<keyword evidence="3 6" id="KW-0812">Transmembrane</keyword>
<keyword evidence="5 6" id="KW-0472">Membrane</keyword>
<feature type="transmembrane region" description="Helical" evidence="6">
    <location>
        <begin position="131"/>
        <end position="152"/>
    </location>
</feature>
<dbReference type="PANTHER" id="PTHR23513">
    <property type="entry name" value="INTEGRAL MEMBRANE EFFLUX PROTEIN-RELATED"/>
    <property type="match status" value="1"/>
</dbReference>
<name>A0A101KP00_RHILI</name>
<evidence type="ECO:0000256" key="4">
    <source>
        <dbReference type="ARBA" id="ARBA00022989"/>
    </source>
</evidence>
<evidence type="ECO:0000313" key="8">
    <source>
        <dbReference type="Proteomes" id="UP000053176"/>
    </source>
</evidence>
<feature type="transmembrane region" description="Helical" evidence="6">
    <location>
        <begin position="329"/>
        <end position="347"/>
    </location>
</feature>
<keyword evidence="2" id="KW-1003">Cell membrane</keyword>
<comment type="subcellular location">
    <subcellularLocation>
        <location evidence="1">Cell membrane</location>
        <topology evidence="1">Multi-pass membrane protein</topology>
    </subcellularLocation>
</comment>
<dbReference type="PANTHER" id="PTHR23513:SF6">
    <property type="entry name" value="MAJOR FACILITATOR SUPERFAMILY ASSOCIATED DOMAIN-CONTAINING PROTEIN"/>
    <property type="match status" value="1"/>
</dbReference>
<dbReference type="AlphaFoldDB" id="A0A101KP00"/>
<dbReference type="Proteomes" id="UP000053176">
    <property type="component" value="Unassembled WGS sequence"/>
</dbReference>
<evidence type="ECO:0000256" key="5">
    <source>
        <dbReference type="ARBA" id="ARBA00023136"/>
    </source>
</evidence>
<dbReference type="GO" id="GO:0022857">
    <property type="term" value="F:transmembrane transporter activity"/>
    <property type="evidence" value="ECO:0007669"/>
    <property type="project" value="InterPro"/>
</dbReference>
<dbReference type="SUPFAM" id="SSF103473">
    <property type="entry name" value="MFS general substrate transporter"/>
    <property type="match status" value="1"/>
</dbReference>
<evidence type="ECO:0000256" key="1">
    <source>
        <dbReference type="ARBA" id="ARBA00004651"/>
    </source>
</evidence>
<evidence type="ECO:0000313" key="7">
    <source>
        <dbReference type="EMBL" id="KUM24134.1"/>
    </source>
</evidence>
<feature type="transmembrane region" description="Helical" evidence="6">
    <location>
        <begin position="201"/>
        <end position="225"/>
    </location>
</feature>
<organism evidence="7 8">
    <name type="scientific">Rhizobium loti</name>
    <name type="common">Mesorhizobium loti</name>
    <dbReference type="NCBI Taxonomy" id="381"/>
    <lineage>
        <taxon>Bacteria</taxon>
        <taxon>Pseudomonadati</taxon>
        <taxon>Pseudomonadota</taxon>
        <taxon>Alphaproteobacteria</taxon>
        <taxon>Hyphomicrobiales</taxon>
        <taxon>Phyllobacteriaceae</taxon>
        <taxon>Mesorhizobium</taxon>
    </lineage>
</organism>
<sequence>MFLGFLASTLSAAVGRNGYYIASAWILVDAGYGSTSVATVLAIVSIVELVASPLVGVAADRFDRRRLVIAADLTRFATMLATACALLYKDAFLTICLSAVLFAFCDRVALTGSQSVIPIMARGGDLVASNSTVFFVMQFGCLGAALLFGPLLSEHSPALVFTVLAVFFLVSAISLSSMRIDLVSGSVSRAKSFALDIDPGLLRLFAVYALLYGGAVLVSVMGSAFVLEEQKGTAVDFGHLEATWSVGSLIGAVLAARLTQAISAHRPHFVLLGSSALSLMALLFVPLPWSLIVFAAFGFLYNLGRVSLEVTLQSRVCDSALGRAKGVMHSFAVTLGLFIFSITAVVGDHVFPSTIFFGFGVVLLISASFLSSSVAQQKG</sequence>
<feature type="transmembrane region" description="Helical" evidence="6">
    <location>
        <begin position="237"/>
        <end position="256"/>
    </location>
</feature>
<evidence type="ECO:0000256" key="6">
    <source>
        <dbReference type="SAM" id="Phobius"/>
    </source>
</evidence>
<dbReference type="Pfam" id="PF07690">
    <property type="entry name" value="MFS_1"/>
    <property type="match status" value="1"/>
</dbReference>
<feature type="transmembrane region" description="Helical" evidence="6">
    <location>
        <begin position="31"/>
        <end position="55"/>
    </location>
</feature>
<feature type="transmembrane region" description="Helical" evidence="6">
    <location>
        <begin position="353"/>
        <end position="375"/>
    </location>
</feature>
<comment type="caution">
    <text evidence="7">The sequence shown here is derived from an EMBL/GenBank/DDBJ whole genome shotgun (WGS) entry which is preliminary data.</text>
</comment>
<dbReference type="Gene3D" id="1.20.1250.20">
    <property type="entry name" value="MFS general substrate transporter like domains"/>
    <property type="match status" value="2"/>
</dbReference>
<dbReference type="InterPro" id="IPR036259">
    <property type="entry name" value="MFS_trans_sf"/>
</dbReference>
<dbReference type="InterPro" id="IPR011701">
    <property type="entry name" value="MFS"/>
</dbReference>
<keyword evidence="4 6" id="KW-1133">Transmembrane helix</keyword>
<dbReference type="EMBL" id="LPWA01000142">
    <property type="protein sequence ID" value="KUM24134.1"/>
    <property type="molecule type" value="Genomic_DNA"/>
</dbReference>
<evidence type="ECO:0000256" key="2">
    <source>
        <dbReference type="ARBA" id="ARBA00022475"/>
    </source>
</evidence>
<gene>
    <name evidence="7" type="ORF">AU467_06810</name>
</gene>
<feature type="transmembrane region" description="Helical" evidence="6">
    <location>
        <begin position="291"/>
        <end position="308"/>
    </location>
</feature>
<dbReference type="OrthoDB" id="8050518at2"/>
<evidence type="ECO:0008006" key="9">
    <source>
        <dbReference type="Google" id="ProtNLM"/>
    </source>
</evidence>
<evidence type="ECO:0000256" key="3">
    <source>
        <dbReference type="ARBA" id="ARBA00022692"/>
    </source>
</evidence>
<accession>A0A101KP00</accession>